<dbReference type="STRING" id="555088.DealDRAFT_2400"/>
<proteinExistence type="predicted"/>
<dbReference type="AlphaFoldDB" id="C0GIU1"/>
<dbReference type="Proteomes" id="UP000006443">
    <property type="component" value="Unassembled WGS sequence"/>
</dbReference>
<keyword evidence="2" id="KW-1185">Reference proteome</keyword>
<sequence>MRKTAKPFMDRKSFILGFVSSAIIFIVILAGLTAMASARGVTVRLDSEDLAAMVRDRIVAQAKAEMPAIINSAKAEIPAIVEQEMENEFKSDRMEIAGFVFQMPEELMQQLRSNMRRNVERATGKILDGIETEELAHKFGEDAYAMVLSTMEEEISGQSFQVMLFDLIPMRVRILIE</sequence>
<comment type="caution">
    <text evidence="1">The sequence shown here is derived from an EMBL/GenBank/DDBJ whole genome shotgun (WGS) entry which is preliminary data.</text>
</comment>
<gene>
    <name evidence="1" type="ORF">DealDRAFT_2400</name>
</gene>
<organism evidence="1 2">
    <name type="scientific">Dethiobacter alkaliphilus AHT 1</name>
    <dbReference type="NCBI Taxonomy" id="555088"/>
    <lineage>
        <taxon>Bacteria</taxon>
        <taxon>Bacillati</taxon>
        <taxon>Bacillota</taxon>
        <taxon>Dethiobacteria</taxon>
        <taxon>Dethiobacterales</taxon>
        <taxon>Dethiobacteraceae</taxon>
        <taxon>Dethiobacter</taxon>
    </lineage>
</organism>
<evidence type="ECO:0000313" key="1">
    <source>
        <dbReference type="EMBL" id="EEG76755.1"/>
    </source>
</evidence>
<dbReference type="RefSeq" id="WP_008517741.1">
    <property type="nucleotide sequence ID" value="NZ_ACJM01000013.1"/>
</dbReference>
<reference evidence="1 2" key="1">
    <citation type="submission" date="2009-02" db="EMBL/GenBank/DDBJ databases">
        <title>Sequencing of the draft genome and assembly of Dethiobacter alkaliphilus AHT 1.</title>
        <authorList>
            <consortium name="US DOE Joint Genome Institute (JGI-PGF)"/>
            <person name="Lucas S."/>
            <person name="Copeland A."/>
            <person name="Lapidus A."/>
            <person name="Glavina del Rio T."/>
            <person name="Dalin E."/>
            <person name="Tice H."/>
            <person name="Bruce D."/>
            <person name="Goodwin L."/>
            <person name="Pitluck S."/>
            <person name="Larimer F."/>
            <person name="Land M.L."/>
            <person name="Hauser L."/>
            <person name="Muyzer G."/>
        </authorList>
    </citation>
    <scope>NUCLEOTIDE SEQUENCE [LARGE SCALE GENOMIC DNA]</scope>
    <source>
        <strain evidence="1 2">AHT 1</strain>
    </source>
</reference>
<protein>
    <submittedName>
        <fullName evidence="1">Uncharacterized protein</fullName>
    </submittedName>
</protein>
<accession>C0GIU1</accession>
<dbReference type="EMBL" id="ACJM01000013">
    <property type="protein sequence ID" value="EEG76755.1"/>
    <property type="molecule type" value="Genomic_DNA"/>
</dbReference>
<name>C0GIU1_DETAL</name>
<evidence type="ECO:0000313" key="2">
    <source>
        <dbReference type="Proteomes" id="UP000006443"/>
    </source>
</evidence>